<evidence type="ECO:0000313" key="6">
    <source>
        <dbReference type="Proteomes" id="UP000214606"/>
    </source>
</evidence>
<dbReference type="InterPro" id="IPR025668">
    <property type="entry name" value="Tnp_DDE_dom"/>
</dbReference>
<evidence type="ECO:0000313" key="3">
    <source>
        <dbReference type="EMBL" id="ASS89676.1"/>
    </source>
</evidence>
<dbReference type="KEGG" id="apak:AP3564_01830"/>
<dbReference type="RefSeq" id="WP_044897475.1">
    <property type="nucleotide sequence ID" value="NZ_CP017703.1"/>
</dbReference>
<feature type="domain" description="Transposase DDE" evidence="1">
    <location>
        <begin position="38"/>
        <end position="419"/>
    </location>
</feature>
<dbReference type="EMBL" id="CP017703">
    <property type="protein sequence ID" value="ASS91795.1"/>
    <property type="molecule type" value="Genomic_DNA"/>
</dbReference>
<dbReference type="SUPFAM" id="SSF53098">
    <property type="entry name" value="Ribonuclease H-like"/>
    <property type="match status" value="1"/>
</dbReference>
<evidence type="ECO:0000313" key="5">
    <source>
        <dbReference type="EMBL" id="ASS91795.1"/>
    </source>
</evidence>
<dbReference type="KEGG" id="apak:AP3564_11360"/>
<evidence type="ECO:0000313" key="2">
    <source>
        <dbReference type="EMBL" id="ASS89176.1"/>
    </source>
</evidence>
<protein>
    <submittedName>
        <fullName evidence="3">Transposase</fullName>
    </submittedName>
</protein>
<dbReference type="Proteomes" id="UP000214606">
    <property type="component" value="Chromosome"/>
</dbReference>
<dbReference type="EMBL" id="CP017703">
    <property type="protein sequence ID" value="ASS89676.1"/>
    <property type="molecule type" value="Genomic_DNA"/>
</dbReference>
<reference evidence="3 6" key="1">
    <citation type="submission" date="2016-10" db="EMBL/GenBank/DDBJ databases">
        <title>The whole genome sequencing and assembly of Aeribacillus pallidus KCTC3564 strain.</title>
        <authorList>
            <person name="Lee Y.-J."/>
            <person name="Park M.-K."/>
            <person name="Yi H."/>
            <person name="Bahn Y.-S."/>
            <person name="Kim J.F."/>
            <person name="Lee D.-W."/>
        </authorList>
    </citation>
    <scope>NUCLEOTIDE SEQUENCE [LARGE SCALE GENOMIC DNA]</scope>
    <source>
        <strain evidence="3 6">KCTC3564</strain>
    </source>
</reference>
<dbReference type="AlphaFoldDB" id="A0A223E361"/>
<evidence type="ECO:0000259" key="1">
    <source>
        <dbReference type="Pfam" id="PF13701"/>
    </source>
</evidence>
<dbReference type="EMBL" id="CP017703">
    <property type="protein sequence ID" value="ASS90738.1"/>
    <property type="molecule type" value="Genomic_DNA"/>
</dbReference>
<dbReference type="EMBL" id="CP017703">
    <property type="protein sequence ID" value="ASS89176.1"/>
    <property type="molecule type" value="Genomic_DNA"/>
</dbReference>
<sequence length="437" mass="52262">MLTRKEKREREKNQNFFFDFVKIQNHFFKDLVDQLKKVKDKRHQSYITYGPETILYTILLKSVFGIKSMRSMTELFNKDECIENIRVVLGLKELNELPHYDTINDFLAKLEPKELETIRIYLIKKLFEKRCLESLRILNKYWPIVFDGTGIHTFKEKHCEHCLRREYKDKETGETKVAYMHHVLEAKLVVGDMVLSIATEFIENESENVPKQDCELKAFMRLVDKLKKTFKRLPICLIADSLYACEPVFEICDKHNWKYIFRFKEDRIKTVSQEFRAIQSLETNGKSSEYFWVNDIAYNDRLVNLVEKVKVTENEKKQEFLFITNFRITERNAEILVQAGRRRWKIENEGFNNQKNGWYEIEHVNCHNYNALKNHYLLVQIADILVQLYKYGSKLLKQLKKSAKEISSKLLEAIRTRIITVEDLKKCKKIQVRFTYT</sequence>
<dbReference type="KEGG" id="apak:AP3564_04860"/>
<dbReference type="KEGG" id="apak:AP3564_17475"/>
<gene>
    <name evidence="2" type="ORF">AP3564_01830</name>
    <name evidence="3" type="ORF">AP3564_04860</name>
    <name evidence="4" type="ORF">AP3564_11360</name>
    <name evidence="5" type="ORF">AP3564_17475</name>
</gene>
<name>A0A223E361_9BACI</name>
<dbReference type="Pfam" id="PF13701">
    <property type="entry name" value="DDE_Tnp_1_4"/>
    <property type="match status" value="1"/>
</dbReference>
<dbReference type="InterPro" id="IPR012337">
    <property type="entry name" value="RNaseH-like_sf"/>
</dbReference>
<proteinExistence type="predicted"/>
<organism evidence="3 6">
    <name type="scientific">Aeribacillus pallidus</name>
    <dbReference type="NCBI Taxonomy" id="33936"/>
    <lineage>
        <taxon>Bacteria</taxon>
        <taxon>Bacillati</taxon>
        <taxon>Bacillota</taxon>
        <taxon>Bacilli</taxon>
        <taxon>Bacillales</taxon>
        <taxon>Bacillaceae</taxon>
        <taxon>Aeribacillus</taxon>
    </lineage>
</organism>
<accession>A0A223E361</accession>
<evidence type="ECO:0000313" key="4">
    <source>
        <dbReference type="EMBL" id="ASS90738.1"/>
    </source>
</evidence>